<comment type="caution">
    <text evidence="2">The sequence shown here is derived from an EMBL/GenBank/DDBJ whole genome shotgun (WGS) entry which is preliminary data.</text>
</comment>
<keyword evidence="1" id="KW-1133">Transmembrane helix</keyword>
<gene>
    <name evidence="2" type="ORF">CJ235_12090</name>
</gene>
<keyword evidence="1" id="KW-0812">Transmembrane</keyword>
<feature type="transmembrane region" description="Helical" evidence="1">
    <location>
        <begin position="16"/>
        <end position="42"/>
    </location>
</feature>
<name>A0A1Z3U2D4_9STAP</name>
<reference evidence="2 3" key="1">
    <citation type="submission" date="2017-09" db="EMBL/GenBank/DDBJ databases">
        <title>Bacterial strain isolated from the female urinary microbiota.</title>
        <authorList>
            <person name="Thomas-White K."/>
            <person name="Kumar N."/>
            <person name="Forster S."/>
            <person name="Putonti C."/>
            <person name="Lawley T."/>
            <person name="Wolfe A.J."/>
        </authorList>
    </citation>
    <scope>NUCLEOTIDE SEQUENCE [LARGE SCALE GENOMIC DNA]</scope>
    <source>
        <strain evidence="2 3">UMB0834</strain>
    </source>
</reference>
<protein>
    <recommendedName>
        <fullName evidence="4">DUF4064 domain-containing protein</fullName>
    </recommendedName>
</protein>
<keyword evidence="1" id="KW-0472">Membrane</keyword>
<dbReference type="RefSeq" id="WP_002472366.1">
    <property type="nucleotide sequence ID" value="NZ_CP022096.2"/>
</dbReference>
<proteinExistence type="predicted"/>
<dbReference type="Proteomes" id="UP000235748">
    <property type="component" value="Unassembled WGS sequence"/>
</dbReference>
<accession>A0A1Z3U2D4</accession>
<organism evidence="2 3">
    <name type="scientific">Staphylococcus pettenkoferi</name>
    <dbReference type="NCBI Taxonomy" id="170573"/>
    <lineage>
        <taxon>Bacteria</taxon>
        <taxon>Bacillati</taxon>
        <taxon>Bacillota</taxon>
        <taxon>Bacilli</taxon>
        <taxon>Bacillales</taxon>
        <taxon>Staphylococcaceae</taxon>
        <taxon>Staphylococcus</taxon>
    </lineage>
</organism>
<evidence type="ECO:0008006" key="4">
    <source>
        <dbReference type="Google" id="ProtNLM"/>
    </source>
</evidence>
<sequence>MDQLTNRLEGITHHPYAFSMVCFLIYFIAGLLIFTASVFIMYRNVSLVEKFVTILILSIVMAIALSGITLFIVL</sequence>
<evidence type="ECO:0000313" key="2">
    <source>
        <dbReference type="EMBL" id="PMC16786.1"/>
    </source>
</evidence>
<dbReference type="AlphaFoldDB" id="A0A1Z3U2D4"/>
<feature type="transmembrane region" description="Helical" evidence="1">
    <location>
        <begin position="54"/>
        <end position="73"/>
    </location>
</feature>
<dbReference type="EMBL" id="PNGG01000012">
    <property type="protein sequence ID" value="PMC16786.1"/>
    <property type="molecule type" value="Genomic_DNA"/>
</dbReference>
<dbReference type="GeneID" id="42043976"/>
<evidence type="ECO:0000313" key="3">
    <source>
        <dbReference type="Proteomes" id="UP000235748"/>
    </source>
</evidence>
<dbReference type="KEGG" id="spet:CEP67_09045"/>
<evidence type="ECO:0000256" key="1">
    <source>
        <dbReference type="SAM" id="Phobius"/>
    </source>
</evidence>